<dbReference type="EMBL" id="REFH01000007">
    <property type="protein sequence ID" value="RMA78029.1"/>
    <property type="molecule type" value="Genomic_DNA"/>
</dbReference>
<dbReference type="OrthoDB" id="5432251at2"/>
<feature type="domain" description="DUF4136" evidence="2">
    <location>
        <begin position="23"/>
        <end position="175"/>
    </location>
</feature>
<dbReference type="Proteomes" id="UP000280368">
    <property type="component" value="Unassembled WGS sequence"/>
</dbReference>
<evidence type="ECO:0000259" key="2">
    <source>
        <dbReference type="Pfam" id="PF13590"/>
    </source>
</evidence>
<keyword evidence="4" id="KW-1185">Reference proteome</keyword>
<accession>A0A3M0A3I6</accession>
<feature type="signal peptide" evidence="1">
    <location>
        <begin position="1"/>
        <end position="21"/>
    </location>
</feature>
<dbReference type="Pfam" id="PF13590">
    <property type="entry name" value="DUF4136"/>
    <property type="match status" value="1"/>
</dbReference>
<dbReference type="PROSITE" id="PS51257">
    <property type="entry name" value="PROKAR_LIPOPROTEIN"/>
    <property type="match status" value="1"/>
</dbReference>
<keyword evidence="1" id="KW-0732">Signal</keyword>
<reference evidence="3 4" key="1">
    <citation type="submission" date="2018-10" db="EMBL/GenBank/DDBJ databases">
        <title>Genomic Encyclopedia of Archaeal and Bacterial Type Strains, Phase II (KMG-II): from individual species to whole genera.</title>
        <authorList>
            <person name="Goeker M."/>
        </authorList>
    </citation>
    <scope>NUCLEOTIDE SEQUENCE [LARGE SCALE GENOMIC DNA]</scope>
    <source>
        <strain evidence="3 4">DSM 19727</strain>
    </source>
</reference>
<sequence>MKAIKLLPVFLLLAFASCSSVKVYSDYDNKVDFNQYKTYAFHKKGIDKIEISELDKKRILYAIDAELSKKGMTKSENPDLLINVFTKEREKIDVNQYSSGFGYGWGYGWNPYLWGGRSSTISSSTEGTLYIDLIDAKKKELVWQGEGIGYLTNNRNEKEKVINEFVTKILEQFPPSEMKK</sequence>
<dbReference type="InterPro" id="IPR025411">
    <property type="entry name" value="DUF4136"/>
</dbReference>
<protein>
    <submittedName>
        <fullName evidence="3">Uncharacterized protein DUF4136</fullName>
    </submittedName>
</protein>
<name>A0A3M0A3I6_9FLAO</name>
<dbReference type="RefSeq" id="WP_121924151.1">
    <property type="nucleotide sequence ID" value="NZ_CBCSGA010000002.1"/>
</dbReference>
<organism evidence="3 4">
    <name type="scientific">Flavobacterium weaverense</name>
    <dbReference type="NCBI Taxonomy" id="271156"/>
    <lineage>
        <taxon>Bacteria</taxon>
        <taxon>Pseudomonadati</taxon>
        <taxon>Bacteroidota</taxon>
        <taxon>Flavobacteriia</taxon>
        <taxon>Flavobacteriales</taxon>
        <taxon>Flavobacteriaceae</taxon>
        <taxon>Flavobacterium</taxon>
    </lineage>
</organism>
<evidence type="ECO:0000256" key="1">
    <source>
        <dbReference type="SAM" id="SignalP"/>
    </source>
</evidence>
<proteinExistence type="predicted"/>
<comment type="caution">
    <text evidence="3">The sequence shown here is derived from an EMBL/GenBank/DDBJ whole genome shotgun (WGS) entry which is preliminary data.</text>
</comment>
<dbReference type="AlphaFoldDB" id="A0A3M0A3I6"/>
<dbReference type="Gene3D" id="3.30.160.670">
    <property type="match status" value="1"/>
</dbReference>
<evidence type="ECO:0000313" key="3">
    <source>
        <dbReference type="EMBL" id="RMA78029.1"/>
    </source>
</evidence>
<feature type="chain" id="PRO_5018069146" evidence="1">
    <location>
        <begin position="22"/>
        <end position="180"/>
    </location>
</feature>
<gene>
    <name evidence="3" type="ORF">BC961_0395</name>
</gene>
<evidence type="ECO:0000313" key="4">
    <source>
        <dbReference type="Proteomes" id="UP000280368"/>
    </source>
</evidence>